<feature type="coiled-coil region" evidence="1">
    <location>
        <begin position="389"/>
        <end position="466"/>
    </location>
</feature>
<evidence type="ECO:0000256" key="2">
    <source>
        <dbReference type="SAM" id="MobiDB-lite"/>
    </source>
</evidence>
<feature type="region of interest" description="Disordered" evidence="2">
    <location>
        <begin position="320"/>
        <end position="362"/>
    </location>
</feature>
<dbReference type="InterPro" id="IPR008756">
    <property type="entry name" value="Peptidase_M56"/>
</dbReference>
<dbReference type="OrthoDB" id="7205449at2"/>
<dbReference type="Proteomes" id="UP000198788">
    <property type="component" value="Unassembled WGS sequence"/>
</dbReference>
<accession>A0A1I6T1M9</accession>
<gene>
    <name evidence="5" type="ORF">SAMN05192570_2873</name>
</gene>
<reference evidence="6" key="1">
    <citation type="submission" date="2016-10" db="EMBL/GenBank/DDBJ databases">
        <authorList>
            <person name="Varghese N."/>
            <person name="Submissions S."/>
        </authorList>
    </citation>
    <scope>NUCLEOTIDE SEQUENCE [LARGE SCALE GENOMIC DNA]</scope>
    <source>
        <strain evidence="6">CGMCC 1.10683</strain>
    </source>
</reference>
<evidence type="ECO:0000313" key="6">
    <source>
        <dbReference type="Proteomes" id="UP000198788"/>
    </source>
</evidence>
<dbReference type="InterPro" id="IPR052173">
    <property type="entry name" value="Beta-lactam_resp_regulator"/>
</dbReference>
<keyword evidence="3" id="KW-0812">Transmembrane</keyword>
<evidence type="ECO:0000256" key="3">
    <source>
        <dbReference type="SAM" id="Phobius"/>
    </source>
</evidence>
<sequence length="547" mass="57297">MDAAFLVLDILVRSALIAGSALALAGLSHRRSPGEAVAVLRAGVCLLLFLPAILAFAPSVALPLLPVGGAPAPAPVPIWAGDVGPVAGVAVSAAVLPPSPVVLAVWLWAGGALLVVGRFAVGVWTLRRWTRMARPATGSAWTATLARLGGPRPPRLLVSPAAPAPLSWGLPPGVVLIDPVCHTRPETAAAVLAHELAHVRNRDWLFLALSRLALALFWFNPLVWILDARLAARTEEAADAAALAEVEPVAYARTLVSLAADGGAPAALAMAGPASTLARRIACIMKTRPASPTRPLVAALTIAGLVAVATPIAAIELAPRPPAPPAAQPAPPVPPAPPAPPSRLAMPAPPAPPAPPRLEAGSQITITDGGRTRVYRSVEDMDPETRRAYEQALEQAAGARAQAAEAREQARAARAEGARARSEARVHHAAAMEQARAATSEARAAAAEARVQAAAARGEVRQAMARARVEMRQGADEMDRGADEMREEGRRLRDPAYRARQIERARERGDRVPTDAELLELSRDLPQKADELEAQARRLREEAEGIG</sequence>
<feature type="transmembrane region" description="Helical" evidence="3">
    <location>
        <begin position="39"/>
        <end position="57"/>
    </location>
</feature>
<feature type="transmembrane region" description="Helical" evidence="3">
    <location>
        <begin position="6"/>
        <end position="27"/>
    </location>
</feature>
<protein>
    <submittedName>
        <fullName evidence="5">Signal transducer regulating beta-lactamase production, contains metallopeptidase domain</fullName>
    </submittedName>
</protein>
<name>A0A1I6T1M9_9CAUL</name>
<keyword evidence="1" id="KW-0175">Coiled coil</keyword>
<dbReference type="STRING" id="871741.SAMN05192570_2873"/>
<keyword evidence="3" id="KW-1133">Transmembrane helix</keyword>
<dbReference type="PANTHER" id="PTHR34978">
    <property type="entry name" value="POSSIBLE SENSOR-TRANSDUCER PROTEIN BLAR"/>
    <property type="match status" value="1"/>
</dbReference>
<feature type="transmembrane region" description="Helical" evidence="3">
    <location>
        <begin position="105"/>
        <end position="126"/>
    </location>
</feature>
<feature type="region of interest" description="Disordered" evidence="2">
    <location>
        <begin position="471"/>
        <end position="547"/>
    </location>
</feature>
<proteinExistence type="predicted"/>
<dbReference type="EMBL" id="FOZV01000007">
    <property type="protein sequence ID" value="SFS83122.1"/>
    <property type="molecule type" value="Genomic_DNA"/>
</dbReference>
<feature type="transmembrane region" description="Helical" evidence="3">
    <location>
        <begin position="204"/>
        <end position="226"/>
    </location>
</feature>
<dbReference type="Pfam" id="PF05569">
    <property type="entry name" value="Peptidase_M56"/>
    <property type="match status" value="1"/>
</dbReference>
<feature type="domain" description="Peptidase M56" evidence="4">
    <location>
        <begin position="104"/>
        <end position="284"/>
    </location>
</feature>
<dbReference type="PANTHER" id="PTHR34978:SF3">
    <property type="entry name" value="SLR0241 PROTEIN"/>
    <property type="match status" value="1"/>
</dbReference>
<dbReference type="CDD" id="cd07341">
    <property type="entry name" value="M56_BlaR1_MecR1_like"/>
    <property type="match status" value="1"/>
</dbReference>
<dbReference type="AlphaFoldDB" id="A0A1I6T1M9"/>
<organism evidence="5 6">
    <name type="scientific">Brevundimonas viscosa</name>
    <dbReference type="NCBI Taxonomy" id="871741"/>
    <lineage>
        <taxon>Bacteria</taxon>
        <taxon>Pseudomonadati</taxon>
        <taxon>Pseudomonadota</taxon>
        <taxon>Alphaproteobacteria</taxon>
        <taxon>Caulobacterales</taxon>
        <taxon>Caulobacteraceae</taxon>
        <taxon>Brevundimonas</taxon>
    </lineage>
</organism>
<dbReference type="RefSeq" id="WP_092312284.1">
    <property type="nucleotide sequence ID" value="NZ_FOZV01000007.1"/>
</dbReference>
<feature type="compositionally biased region" description="Pro residues" evidence="2">
    <location>
        <begin position="320"/>
        <end position="356"/>
    </location>
</feature>
<keyword evidence="3" id="KW-0472">Membrane</keyword>
<evidence type="ECO:0000256" key="1">
    <source>
        <dbReference type="SAM" id="Coils"/>
    </source>
</evidence>
<keyword evidence="6" id="KW-1185">Reference proteome</keyword>
<evidence type="ECO:0000259" key="4">
    <source>
        <dbReference type="Pfam" id="PF05569"/>
    </source>
</evidence>
<evidence type="ECO:0000313" key="5">
    <source>
        <dbReference type="EMBL" id="SFS83122.1"/>
    </source>
</evidence>